<dbReference type="OrthoDB" id="5396786at2759"/>
<accession>A0A8H5HGD7</accession>
<protein>
    <submittedName>
        <fullName evidence="1">Uncharacterized protein</fullName>
    </submittedName>
</protein>
<name>A0A8H5HGD7_9AGAR</name>
<dbReference type="PANTHER" id="PTHR15430">
    <property type="entry name" value="GLOMULIN"/>
    <property type="match status" value="1"/>
</dbReference>
<evidence type="ECO:0000313" key="2">
    <source>
        <dbReference type="Proteomes" id="UP000565441"/>
    </source>
</evidence>
<sequence length="431" mass="47504">MGECSSAKEVVIAIQEAMERLESALEGDDENDELDTQTLSCSTQLTILVELYAACLPRLKLRRKSASETIKPLLSELESVVRLSGSRSSCEEGRALISSVSHLVTRLEAWSKQLVTDDAVEISARKDYLKSLLDTTLDAYTSLEISPTTVLSAPSTPAMIIFAHSGSKVTQLPKLIPILVSSIQTGSALDEALTILLRALDPLQAPPRPYLPEEVIHPLFAVLSPLSSSHPDPLVRHQAYRILSTLLSSCPPPIRLRLLTELATDPDFPQMRVAAMGLVKEAVLEALTHPPNIFASPTFFDIFGPILFMPSPRDLLLDESLSIDSFKESSESARLVESLGTYYTILLRDKANLTRMRDPDALKWVQTALLTPLRQALNRWANQPETSGGEFNAFLKPYVPSAQAMVEHFQETGMVDSLCRARARIKIDDTL</sequence>
<dbReference type="AlphaFoldDB" id="A0A8H5HGD7"/>
<organism evidence="1 2">
    <name type="scientific">Tricholomella constricta</name>
    <dbReference type="NCBI Taxonomy" id="117010"/>
    <lineage>
        <taxon>Eukaryota</taxon>
        <taxon>Fungi</taxon>
        <taxon>Dikarya</taxon>
        <taxon>Basidiomycota</taxon>
        <taxon>Agaricomycotina</taxon>
        <taxon>Agaricomycetes</taxon>
        <taxon>Agaricomycetidae</taxon>
        <taxon>Agaricales</taxon>
        <taxon>Tricholomatineae</taxon>
        <taxon>Lyophyllaceae</taxon>
        <taxon>Tricholomella</taxon>
    </lineage>
</organism>
<dbReference type="Gene3D" id="1.25.10.10">
    <property type="entry name" value="Leucine-rich Repeat Variant"/>
    <property type="match status" value="1"/>
</dbReference>
<gene>
    <name evidence="1" type="ORF">D9615_004947</name>
</gene>
<dbReference type="Proteomes" id="UP000565441">
    <property type="component" value="Unassembled WGS sequence"/>
</dbReference>
<dbReference type="InterPro" id="IPR016024">
    <property type="entry name" value="ARM-type_fold"/>
</dbReference>
<dbReference type="InterPro" id="IPR013877">
    <property type="entry name" value="YAP-bd/ALF4/Glomulin"/>
</dbReference>
<proteinExistence type="predicted"/>
<dbReference type="EMBL" id="JAACJP010000007">
    <property type="protein sequence ID" value="KAF5383056.1"/>
    <property type="molecule type" value="Genomic_DNA"/>
</dbReference>
<evidence type="ECO:0000313" key="1">
    <source>
        <dbReference type="EMBL" id="KAF5383056.1"/>
    </source>
</evidence>
<reference evidence="1 2" key="1">
    <citation type="journal article" date="2020" name="ISME J.">
        <title>Uncovering the hidden diversity of litter-decomposition mechanisms in mushroom-forming fungi.</title>
        <authorList>
            <person name="Floudas D."/>
            <person name="Bentzer J."/>
            <person name="Ahren D."/>
            <person name="Johansson T."/>
            <person name="Persson P."/>
            <person name="Tunlid A."/>
        </authorList>
    </citation>
    <scope>NUCLEOTIDE SEQUENCE [LARGE SCALE GENOMIC DNA]</scope>
    <source>
        <strain evidence="1 2">CBS 661.87</strain>
    </source>
</reference>
<comment type="caution">
    <text evidence="1">The sequence shown here is derived from an EMBL/GenBank/DDBJ whole genome shotgun (WGS) entry which is preliminary data.</text>
</comment>
<dbReference type="InterPro" id="IPR011989">
    <property type="entry name" value="ARM-like"/>
</dbReference>
<dbReference type="InterPro" id="IPR019516">
    <property type="entry name" value="Glomulin/ALF4"/>
</dbReference>
<dbReference type="SUPFAM" id="SSF48371">
    <property type="entry name" value="ARM repeat"/>
    <property type="match status" value="1"/>
</dbReference>
<dbReference type="PANTHER" id="PTHR15430:SF1">
    <property type="entry name" value="GLOMULIN"/>
    <property type="match status" value="1"/>
</dbReference>
<dbReference type="GO" id="GO:0055105">
    <property type="term" value="F:ubiquitin-protein transferase inhibitor activity"/>
    <property type="evidence" value="ECO:0007669"/>
    <property type="project" value="TreeGrafter"/>
</dbReference>
<keyword evidence="2" id="KW-1185">Reference proteome</keyword>
<dbReference type="GO" id="GO:0005737">
    <property type="term" value="C:cytoplasm"/>
    <property type="evidence" value="ECO:0007669"/>
    <property type="project" value="TreeGrafter"/>
</dbReference>
<dbReference type="Pfam" id="PF08568">
    <property type="entry name" value="Kinetochor_Ybp2"/>
    <property type="match status" value="1"/>
</dbReference>